<name>A0ABT1IY43_9ACTN</name>
<gene>
    <name evidence="3" type="ORF">FHR36_002971</name>
</gene>
<dbReference type="Pfam" id="PF00942">
    <property type="entry name" value="CBM_3"/>
    <property type="match status" value="1"/>
</dbReference>
<keyword evidence="4" id="KW-1185">Reference proteome</keyword>
<dbReference type="Gene3D" id="2.60.120.200">
    <property type="match status" value="1"/>
</dbReference>
<dbReference type="Gene3D" id="2.60.40.710">
    <property type="entry name" value="Endoglucanase-like"/>
    <property type="match status" value="1"/>
</dbReference>
<dbReference type="EMBL" id="JAMZDX010000003">
    <property type="protein sequence ID" value="MCP2309838.1"/>
    <property type="molecule type" value="Genomic_DNA"/>
</dbReference>
<feature type="region of interest" description="Disordered" evidence="1">
    <location>
        <begin position="178"/>
        <end position="198"/>
    </location>
</feature>
<dbReference type="SUPFAM" id="SSF49899">
    <property type="entry name" value="Concanavalin A-like lectins/glucanases"/>
    <property type="match status" value="1"/>
</dbReference>
<feature type="compositionally biased region" description="Polar residues" evidence="1">
    <location>
        <begin position="183"/>
        <end position="193"/>
    </location>
</feature>
<organism evidence="3 4">
    <name type="scientific">Kitasatospora paracochleata</name>
    <dbReference type="NCBI Taxonomy" id="58354"/>
    <lineage>
        <taxon>Bacteria</taxon>
        <taxon>Bacillati</taxon>
        <taxon>Actinomycetota</taxon>
        <taxon>Actinomycetes</taxon>
        <taxon>Kitasatosporales</taxon>
        <taxon>Streptomycetaceae</taxon>
        <taxon>Kitasatospora</taxon>
    </lineage>
</organism>
<evidence type="ECO:0000313" key="3">
    <source>
        <dbReference type="EMBL" id="MCP2309838.1"/>
    </source>
</evidence>
<protein>
    <recommendedName>
        <fullName evidence="2">CBM3 domain-containing protein</fullName>
    </recommendedName>
</protein>
<evidence type="ECO:0000313" key="4">
    <source>
        <dbReference type="Proteomes" id="UP001206483"/>
    </source>
</evidence>
<dbReference type="InterPro" id="IPR013320">
    <property type="entry name" value="ConA-like_dom_sf"/>
</dbReference>
<dbReference type="SUPFAM" id="SSF49384">
    <property type="entry name" value="Carbohydrate-binding domain"/>
    <property type="match status" value="1"/>
</dbReference>
<proteinExistence type="predicted"/>
<dbReference type="InterPro" id="IPR008965">
    <property type="entry name" value="CBM2/CBM3_carb-bd_dom_sf"/>
</dbReference>
<evidence type="ECO:0000256" key="1">
    <source>
        <dbReference type="SAM" id="MobiDB-lite"/>
    </source>
</evidence>
<dbReference type="SMART" id="SM01067">
    <property type="entry name" value="CBM_3"/>
    <property type="match status" value="1"/>
</dbReference>
<dbReference type="InterPro" id="IPR036966">
    <property type="entry name" value="CBM3_sf"/>
</dbReference>
<evidence type="ECO:0000259" key="2">
    <source>
        <dbReference type="PROSITE" id="PS51172"/>
    </source>
</evidence>
<feature type="domain" description="CBM3" evidence="2">
    <location>
        <begin position="30"/>
        <end position="184"/>
    </location>
</feature>
<dbReference type="Proteomes" id="UP001206483">
    <property type="component" value="Unassembled WGS sequence"/>
</dbReference>
<reference evidence="3 4" key="1">
    <citation type="submission" date="2022-06" db="EMBL/GenBank/DDBJ databases">
        <title>Sequencing the genomes of 1000 actinobacteria strains.</title>
        <authorList>
            <person name="Klenk H.-P."/>
        </authorList>
    </citation>
    <scope>NUCLEOTIDE SEQUENCE [LARGE SCALE GENOMIC DNA]</scope>
    <source>
        <strain evidence="3 4">DSM 41656</strain>
    </source>
</reference>
<dbReference type="InterPro" id="IPR001956">
    <property type="entry name" value="CBM3"/>
</dbReference>
<dbReference type="RefSeq" id="WP_253797241.1">
    <property type="nucleotide sequence ID" value="NZ_BAAAUB010000008.1"/>
</dbReference>
<dbReference type="PROSITE" id="PS51172">
    <property type="entry name" value="CBM3"/>
    <property type="match status" value="1"/>
</dbReference>
<dbReference type="CDD" id="cd00413">
    <property type="entry name" value="Glyco_hydrolase_16"/>
    <property type="match status" value="1"/>
</dbReference>
<accession>A0ABT1IY43</accession>
<comment type="caution">
    <text evidence="3">The sequence shown here is derived from an EMBL/GenBank/DDBJ whole genome shotgun (WGS) entry which is preliminary data.</text>
</comment>
<sequence>MWNTLKVLLLVLALGAAGNALYPVWRAANPEPTDLTVRYRTDTPAAAPVAKPWLEVINSSKKPVALADVTVRYYFTADGDHPYAFNCIEAAGVGCSNINGTIVALANAATGADHYLELSFTPAAGTLAPAQNSKGLQLQLFRQDHQDLDQSNDLSFNAKSTTFKPSKLVTAYVRGQLDWGNEPSGQPKSSAQPSADAAKPAVPAGVLFDNFHYTGPTDPALNKHGWRVRTSKGGPGIADTWSAAGVSFPGDPSAQGGQALNLRASTDGTKENTSQSQLENADTDFLTGTFAARIYFNDQPSSGQAGDHINQSFYTISPDDALYSELDNEYMPNGGWGSPGPVLDTTSWYSAKNNDRATKRQNTSLQGWHTLVITAAKGVATYSLDGKQLFSSSGKYFPRQTMGVNFNAWFIDLPFKSAQRSWDMKVNWFYYNANQAMSQADVDKAVADFYTGGTNYVNTVPKN</sequence>